<dbReference type="Pfam" id="PF14938">
    <property type="entry name" value="SNAP"/>
    <property type="match status" value="1"/>
</dbReference>
<sequence>MSRLVDQKLKTSEGDKSIVDVLELAELEKQKAHKAKLKRNYVEAAQCFLKAAHILKEQNDEGSNYEQAVCFEEAYKAFKQGNELEKGLSYLEQAANKFLTSTSRATRGARLYDQLGEHYSSLGKKNQSRQELVKACKMYAKAAESYEVEGDSRSVYSIAHQAELASQLELYKEAIHCYDKIIPVASEDRLLQFKLKDYLFSYCLCVLAKDGWDEFATSFRCHQDLHPVFNSTRESQLLLDLIEAKNGFDLEKYEKTLSHYANLSPLPGWQLSILTKVKTEIQQEDLR</sequence>
<proteinExistence type="inferred from homology"/>
<dbReference type="OrthoDB" id="9984275at2759"/>
<gene>
    <name evidence="9" type="ORF">K493DRAFT_406019</name>
</gene>
<reference evidence="9 10" key="1">
    <citation type="submission" date="2016-07" db="EMBL/GenBank/DDBJ databases">
        <title>Pervasive Adenine N6-methylation of Active Genes in Fungi.</title>
        <authorList>
            <consortium name="DOE Joint Genome Institute"/>
            <person name="Mondo S.J."/>
            <person name="Dannebaum R.O."/>
            <person name="Kuo R.C."/>
            <person name="Labutti K."/>
            <person name="Haridas S."/>
            <person name="Kuo A."/>
            <person name="Salamov A."/>
            <person name="Ahrendt S.R."/>
            <person name="Lipzen A."/>
            <person name="Sullivan W."/>
            <person name="Andreopoulos W.B."/>
            <person name="Clum A."/>
            <person name="Lindquist E."/>
            <person name="Daum C."/>
            <person name="Ramamoorthy G.K."/>
            <person name="Gryganskyi A."/>
            <person name="Culley D."/>
            <person name="Magnuson J.K."/>
            <person name="James T.Y."/>
            <person name="O'Malley M.A."/>
            <person name="Stajich J.E."/>
            <person name="Spatafora J.W."/>
            <person name="Visel A."/>
            <person name="Grigoriev I.V."/>
        </authorList>
    </citation>
    <scope>NUCLEOTIDE SEQUENCE [LARGE SCALE GENOMIC DNA]</scope>
    <source>
        <strain evidence="9 10">CBS 931.73</strain>
    </source>
</reference>
<evidence type="ECO:0000256" key="4">
    <source>
        <dbReference type="ARBA" id="ARBA00022892"/>
    </source>
</evidence>
<keyword evidence="3" id="KW-0813">Transport</keyword>
<dbReference type="GO" id="GO:0016192">
    <property type="term" value="P:vesicle-mediated transport"/>
    <property type="evidence" value="ECO:0007669"/>
    <property type="project" value="UniProtKB-KW"/>
</dbReference>
<evidence type="ECO:0000256" key="1">
    <source>
        <dbReference type="ARBA" id="ARBA00004170"/>
    </source>
</evidence>
<evidence type="ECO:0000256" key="3">
    <source>
        <dbReference type="ARBA" id="ARBA00022448"/>
    </source>
</evidence>
<protein>
    <recommendedName>
        <fullName evidence="7">Gamma-soluble NSF attachment protein</fullName>
    </recommendedName>
    <alternativeName>
        <fullName evidence="8">N-ethylmaleimide-sensitive factor attachment protein gamma</fullName>
    </alternativeName>
</protein>
<keyword evidence="10" id="KW-1185">Reference proteome</keyword>
<comment type="caution">
    <text evidence="9">The sequence shown here is derived from an EMBL/GenBank/DDBJ whole genome shotgun (WGS) entry which is preliminary data.</text>
</comment>
<dbReference type="PRINTS" id="PR00448">
    <property type="entry name" value="NSFATTACHMNT"/>
</dbReference>
<evidence type="ECO:0000256" key="2">
    <source>
        <dbReference type="ARBA" id="ARBA00010050"/>
    </source>
</evidence>
<evidence type="ECO:0000256" key="5">
    <source>
        <dbReference type="ARBA" id="ARBA00022927"/>
    </source>
</evidence>
<dbReference type="InterPro" id="IPR011990">
    <property type="entry name" value="TPR-like_helical_dom_sf"/>
</dbReference>
<dbReference type="GO" id="GO:0006886">
    <property type="term" value="P:intracellular protein transport"/>
    <property type="evidence" value="ECO:0007669"/>
    <property type="project" value="InterPro"/>
</dbReference>
<dbReference type="PANTHER" id="PTHR13768">
    <property type="entry name" value="SOLUBLE NSF ATTACHMENT PROTEIN SNAP"/>
    <property type="match status" value="1"/>
</dbReference>
<dbReference type="SUPFAM" id="SSF48452">
    <property type="entry name" value="TPR-like"/>
    <property type="match status" value="1"/>
</dbReference>
<dbReference type="AlphaFoldDB" id="A0A1Y1YQZ4"/>
<dbReference type="PANTHER" id="PTHR13768:SF2">
    <property type="entry name" value="GAMMA-SOLUBLE NSF ATTACHMENT PROTEIN"/>
    <property type="match status" value="1"/>
</dbReference>
<dbReference type="STRING" id="1314790.A0A1Y1YQZ4"/>
<evidence type="ECO:0000313" key="10">
    <source>
        <dbReference type="Proteomes" id="UP000193498"/>
    </source>
</evidence>
<dbReference type="InParanoid" id="A0A1Y1YQZ4"/>
<evidence type="ECO:0000256" key="7">
    <source>
        <dbReference type="ARBA" id="ARBA00040047"/>
    </source>
</evidence>
<dbReference type="GO" id="GO:0031201">
    <property type="term" value="C:SNARE complex"/>
    <property type="evidence" value="ECO:0007669"/>
    <property type="project" value="TreeGrafter"/>
</dbReference>
<evidence type="ECO:0000313" key="9">
    <source>
        <dbReference type="EMBL" id="ORX99984.1"/>
    </source>
</evidence>
<evidence type="ECO:0000256" key="8">
    <source>
        <dbReference type="ARBA" id="ARBA00042485"/>
    </source>
</evidence>
<keyword evidence="5" id="KW-0653">Protein transport</keyword>
<accession>A0A1Y1YQZ4</accession>
<dbReference type="Proteomes" id="UP000193498">
    <property type="component" value="Unassembled WGS sequence"/>
</dbReference>
<dbReference type="GO" id="GO:0019905">
    <property type="term" value="F:syntaxin binding"/>
    <property type="evidence" value="ECO:0007669"/>
    <property type="project" value="TreeGrafter"/>
</dbReference>
<evidence type="ECO:0000256" key="6">
    <source>
        <dbReference type="ARBA" id="ARBA00023136"/>
    </source>
</evidence>
<dbReference type="InterPro" id="IPR000744">
    <property type="entry name" value="NSF_attach"/>
</dbReference>
<keyword evidence="4" id="KW-0931">ER-Golgi transport</keyword>
<dbReference type="GO" id="GO:0005774">
    <property type="term" value="C:vacuolar membrane"/>
    <property type="evidence" value="ECO:0007669"/>
    <property type="project" value="TreeGrafter"/>
</dbReference>
<keyword evidence="6" id="KW-0472">Membrane</keyword>
<name>A0A1Y1YQZ4_9FUNG</name>
<dbReference type="Gene3D" id="1.25.40.10">
    <property type="entry name" value="Tetratricopeptide repeat domain"/>
    <property type="match status" value="1"/>
</dbReference>
<comment type="similarity">
    <text evidence="2">Belongs to the SNAP family.</text>
</comment>
<comment type="subcellular location">
    <subcellularLocation>
        <location evidence="1">Membrane</location>
        <topology evidence="1">Peripheral membrane protein</topology>
    </subcellularLocation>
</comment>
<dbReference type="GO" id="GO:0005483">
    <property type="term" value="F:soluble NSF attachment protein activity"/>
    <property type="evidence" value="ECO:0007669"/>
    <property type="project" value="TreeGrafter"/>
</dbReference>
<dbReference type="EMBL" id="MCFE01000089">
    <property type="protein sequence ID" value="ORX99984.1"/>
    <property type="molecule type" value="Genomic_DNA"/>
</dbReference>
<organism evidence="9 10">
    <name type="scientific">Basidiobolus meristosporus CBS 931.73</name>
    <dbReference type="NCBI Taxonomy" id="1314790"/>
    <lineage>
        <taxon>Eukaryota</taxon>
        <taxon>Fungi</taxon>
        <taxon>Fungi incertae sedis</taxon>
        <taxon>Zoopagomycota</taxon>
        <taxon>Entomophthoromycotina</taxon>
        <taxon>Basidiobolomycetes</taxon>
        <taxon>Basidiobolales</taxon>
        <taxon>Basidiobolaceae</taxon>
        <taxon>Basidiobolus</taxon>
    </lineage>
</organism>